<evidence type="ECO:0000256" key="1">
    <source>
        <dbReference type="ARBA" id="ARBA00004141"/>
    </source>
</evidence>
<dbReference type="InterPro" id="IPR001828">
    <property type="entry name" value="ANF_lig-bd_rcpt"/>
</dbReference>
<gene>
    <name evidence="10" type="ORF">GIB67_019264</name>
</gene>
<evidence type="ECO:0000256" key="7">
    <source>
        <dbReference type="SAM" id="Coils"/>
    </source>
</evidence>
<evidence type="ECO:0000256" key="5">
    <source>
        <dbReference type="ARBA" id="ARBA00023170"/>
    </source>
</evidence>
<dbReference type="Gene3D" id="1.10.287.70">
    <property type="match status" value="1"/>
</dbReference>
<dbReference type="OrthoDB" id="5984008at2759"/>
<keyword evidence="7" id="KW-0175">Coiled coil</keyword>
<dbReference type="AlphaFoldDB" id="A0A7J7MZY3"/>
<feature type="transmembrane region" description="Helical" evidence="8">
    <location>
        <begin position="336"/>
        <end position="356"/>
    </location>
</feature>
<evidence type="ECO:0000259" key="9">
    <source>
        <dbReference type="Pfam" id="PF01094"/>
    </source>
</evidence>
<comment type="subcellular location">
    <subcellularLocation>
        <location evidence="1">Membrane</location>
        <topology evidence="1">Multi-pass membrane protein</topology>
    </subcellularLocation>
</comment>
<keyword evidence="3 8" id="KW-1133">Transmembrane helix</keyword>
<dbReference type="InterPro" id="IPR000337">
    <property type="entry name" value="GPCR_3"/>
</dbReference>
<keyword evidence="11" id="KW-1185">Reference proteome</keyword>
<proteinExistence type="predicted"/>
<evidence type="ECO:0000256" key="2">
    <source>
        <dbReference type="ARBA" id="ARBA00022692"/>
    </source>
</evidence>
<evidence type="ECO:0000313" key="11">
    <source>
        <dbReference type="Proteomes" id="UP000541444"/>
    </source>
</evidence>
<keyword evidence="5" id="KW-0675">Receptor</keyword>
<keyword evidence="2 8" id="KW-0812">Transmembrane</keyword>
<dbReference type="SUPFAM" id="SSF53850">
    <property type="entry name" value="Periplasmic binding protein-like II"/>
    <property type="match status" value="1"/>
</dbReference>
<dbReference type="PANTHER" id="PTHR18966">
    <property type="entry name" value="IONOTROPIC GLUTAMATE RECEPTOR"/>
    <property type="match status" value="1"/>
</dbReference>
<dbReference type="Pfam" id="PF01094">
    <property type="entry name" value="ANF_receptor"/>
    <property type="match status" value="1"/>
</dbReference>
<dbReference type="GO" id="GO:0016020">
    <property type="term" value="C:membrane"/>
    <property type="evidence" value="ECO:0007669"/>
    <property type="project" value="UniProtKB-SubCell"/>
</dbReference>
<evidence type="ECO:0000256" key="6">
    <source>
        <dbReference type="ARBA" id="ARBA00023180"/>
    </source>
</evidence>
<dbReference type="SUPFAM" id="SSF53822">
    <property type="entry name" value="Periplasmic binding protein-like I"/>
    <property type="match status" value="1"/>
</dbReference>
<dbReference type="EMBL" id="JACGCM010001165">
    <property type="protein sequence ID" value="KAF6160495.1"/>
    <property type="molecule type" value="Genomic_DNA"/>
</dbReference>
<evidence type="ECO:0000313" key="10">
    <source>
        <dbReference type="EMBL" id="KAF6160495.1"/>
    </source>
</evidence>
<keyword evidence="6" id="KW-0325">Glycoprotein</keyword>
<evidence type="ECO:0000256" key="8">
    <source>
        <dbReference type="SAM" id="Phobius"/>
    </source>
</evidence>
<dbReference type="GO" id="GO:0004930">
    <property type="term" value="F:G protein-coupled receptor activity"/>
    <property type="evidence" value="ECO:0007669"/>
    <property type="project" value="InterPro"/>
</dbReference>
<reference evidence="10 11" key="1">
    <citation type="journal article" date="2020" name="IScience">
        <title>Genome Sequencing of the Endangered Kingdonia uniflora (Circaeasteraceae, Ranunculales) Reveals Potential Mechanisms of Evolutionary Specialization.</title>
        <authorList>
            <person name="Sun Y."/>
            <person name="Deng T."/>
            <person name="Zhang A."/>
            <person name="Moore M.J."/>
            <person name="Landis J.B."/>
            <person name="Lin N."/>
            <person name="Zhang H."/>
            <person name="Zhang X."/>
            <person name="Huang J."/>
            <person name="Zhang X."/>
            <person name="Sun H."/>
            <person name="Wang H."/>
        </authorList>
    </citation>
    <scope>NUCLEOTIDE SEQUENCE [LARGE SCALE GENOMIC DNA]</scope>
    <source>
        <strain evidence="10">TB1705</strain>
        <tissue evidence="10">Leaf</tissue>
    </source>
</reference>
<dbReference type="InterPro" id="IPR028082">
    <property type="entry name" value="Peripla_BP_I"/>
</dbReference>
<sequence length="639" mass="71381">MEKDVVAIIGPQSPRVAHVISEVVDELHIPLLSFGATDPSLSALQFPYFLCVTQSDYFQMQAIADLAEHYGWKEVISIFVDDDYGRSGITALGDALAKKRSKISFKAAFIPSAPSSAIRDLLVQVNLLESRVYVLHVNPDSGLTVFSVAKELGMLNNGSVSNATDWLMGDLDSSKMSDPDTRNITQGDTNGSALHLSTLRVFEQGKSFSSDTKYDENCTGKIQFNSTGRDLINPAYDIINIGGSGPWKIRDGSKTPNFSDLVEMIPENVSTLFKISILNMKEVKKYDAVVGDITIVSNRTKIVDFTQPFIGSGLVIVSPVKGINSSAWAFLKPFSVQMWCVTGAFFLLVGAIVWILEHRINPEFRGSPSPQLVTIFWVTSDDSDDEHDNNESNPRVVDNGPYCAYPAIFYCGNNNFDIFELENLDENQFLKNQVNTLTCELQGKIKSTSHEIEVLEKEKQGLHDKVVFLIKEVNGAKEKVKSTLDELHSAKLDLVLSQQKLDKFCHGAMNIDKMLCMGKTDSDKRGLGYEKSLSMAMTPQITNFMKRTASTSMPKYNVISTTHNRSKWAFYSKIYYCSLCGRKGHITFFCRFVGPYQPYARPVNGYRYNSNVITNNVKSEIMSRWFAQETTGRRTCQSI</sequence>
<accession>A0A7J7MZY3</accession>
<dbReference type="PRINTS" id="PR00248">
    <property type="entry name" value="GPCRMGR"/>
</dbReference>
<dbReference type="Gene3D" id="3.40.50.2300">
    <property type="match status" value="2"/>
</dbReference>
<organism evidence="10 11">
    <name type="scientific">Kingdonia uniflora</name>
    <dbReference type="NCBI Taxonomy" id="39325"/>
    <lineage>
        <taxon>Eukaryota</taxon>
        <taxon>Viridiplantae</taxon>
        <taxon>Streptophyta</taxon>
        <taxon>Embryophyta</taxon>
        <taxon>Tracheophyta</taxon>
        <taxon>Spermatophyta</taxon>
        <taxon>Magnoliopsida</taxon>
        <taxon>Ranunculales</taxon>
        <taxon>Circaeasteraceae</taxon>
        <taxon>Kingdonia</taxon>
    </lineage>
</organism>
<evidence type="ECO:0000256" key="4">
    <source>
        <dbReference type="ARBA" id="ARBA00023136"/>
    </source>
</evidence>
<feature type="domain" description="Receptor ligand binding region" evidence="9">
    <location>
        <begin position="2"/>
        <end position="187"/>
    </location>
</feature>
<keyword evidence="4 8" id="KW-0472">Membrane</keyword>
<dbReference type="InterPro" id="IPR015683">
    <property type="entry name" value="Ionotropic_Glu_rcpt"/>
</dbReference>
<evidence type="ECO:0000256" key="3">
    <source>
        <dbReference type="ARBA" id="ARBA00022989"/>
    </source>
</evidence>
<feature type="coiled-coil region" evidence="7">
    <location>
        <begin position="445"/>
        <end position="472"/>
    </location>
</feature>
<protein>
    <recommendedName>
        <fullName evidence="9">Receptor ligand binding region domain-containing protein</fullName>
    </recommendedName>
</protein>
<comment type="caution">
    <text evidence="10">The sequence shown here is derived from an EMBL/GenBank/DDBJ whole genome shotgun (WGS) entry which is preliminary data.</text>
</comment>
<dbReference type="Gene3D" id="3.40.190.10">
    <property type="entry name" value="Periplasmic binding protein-like II"/>
    <property type="match status" value="1"/>
</dbReference>
<dbReference type="Proteomes" id="UP000541444">
    <property type="component" value="Unassembled WGS sequence"/>
</dbReference>
<name>A0A7J7MZY3_9MAGN</name>
<dbReference type="FunFam" id="3.40.50.2300:FF:000081">
    <property type="entry name" value="Glutamate receptor"/>
    <property type="match status" value="1"/>
</dbReference>